<dbReference type="Pfam" id="PF00622">
    <property type="entry name" value="SPRY"/>
    <property type="match status" value="1"/>
</dbReference>
<evidence type="ECO:0000256" key="2">
    <source>
        <dbReference type="ARBA" id="ARBA00023043"/>
    </source>
</evidence>
<feature type="compositionally biased region" description="Basic and acidic residues" evidence="4">
    <location>
        <begin position="2085"/>
        <end position="2108"/>
    </location>
</feature>
<organism evidence="6 7">
    <name type="scientific">Fusarium xylarioides</name>
    <dbReference type="NCBI Taxonomy" id="221167"/>
    <lineage>
        <taxon>Eukaryota</taxon>
        <taxon>Fungi</taxon>
        <taxon>Dikarya</taxon>
        <taxon>Ascomycota</taxon>
        <taxon>Pezizomycotina</taxon>
        <taxon>Sordariomycetes</taxon>
        <taxon>Hypocreomycetidae</taxon>
        <taxon>Hypocreales</taxon>
        <taxon>Nectriaceae</taxon>
        <taxon>Fusarium</taxon>
        <taxon>Fusarium fujikuroi species complex</taxon>
    </lineage>
</organism>
<dbReference type="PANTHER" id="PTHR24198:SF165">
    <property type="entry name" value="ANKYRIN REPEAT-CONTAINING PROTEIN-RELATED"/>
    <property type="match status" value="1"/>
</dbReference>
<accession>A0A9P7L8L7</accession>
<dbReference type="EMBL" id="JADFTT010000084">
    <property type="protein sequence ID" value="KAG5769154.1"/>
    <property type="molecule type" value="Genomic_DNA"/>
</dbReference>
<dbReference type="Pfam" id="PF00023">
    <property type="entry name" value="Ank"/>
    <property type="match status" value="1"/>
</dbReference>
<dbReference type="SUPFAM" id="SSF48403">
    <property type="entry name" value="Ankyrin repeat"/>
    <property type="match status" value="4"/>
</dbReference>
<dbReference type="InterPro" id="IPR036770">
    <property type="entry name" value="Ankyrin_rpt-contain_sf"/>
</dbReference>
<evidence type="ECO:0000313" key="6">
    <source>
        <dbReference type="EMBL" id="KAG5769154.1"/>
    </source>
</evidence>
<dbReference type="InterPro" id="IPR043136">
    <property type="entry name" value="B30.2/SPRY_sf"/>
</dbReference>
<feature type="compositionally biased region" description="Polar residues" evidence="4">
    <location>
        <begin position="991"/>
        <end position="1002"/>
    </location>
</feature>
<feature type="repeat" description="ANK" evidence="3">
    <location>
        <begin position="1553"/>
        <end position="1585"/>
    </location>
</feature>
<dbReference type="PANTHER" id="PTHR24198">
    <property type="entry name" value="ANKYRIN REPEAT AND PROTEIN KINASE DOMAIN-CONTAINING PROTEIN"/>
    <property type="match status" value="1"/>
</dbReference>
<dbReference type="SMART" id="SM00248">
    <property type="entry name" value="ANK"/>
    <property type="match status" value="30"/>
</dbReference>
<evidence type="ECO:0000313" key="7">
    <source>
        <dbReference type="Proteomes" id="UP000750502"/>
    </source>
</evidence>
<dbReference type="SMART" id="SM00449">
    <property type="entry name" value="SPRY"/>
    <property type="match status" value="1"/>
</dbReference>
<dbReference type="Gene3D" id="2.60.120.920">
    <property type="match status" value="1"/>
</dbReference>
<dbReference type="PROSITE" id="PS50088">
    <property type="entry name" value="ANK_REPEAT"/>
    <property type="match status" value="14"/>
</dbReference>
<feature type="repeat" description="ANK" evidence="3">
    <location>
        <begin position="996"/>
        <end position="1028"/>
    </location>
</feature>
<dbReference type="SUPFAM" id="SSF49899">
    <property type="entry name" value="Concanavalin A-like lectins/glucanases"/>
    <property type="match status" value="1"/>
</dbReference>
<gene>
    <name evidence="6" type="ORF">H9Q72_003497</name>
</gene>
<dbReference type="Pfam" id="PF13637">
    <property type="entry name" value="Ank_4"/>
    <property type="match status" value="2"/>
</dbReference>
<name>A0A9P7L8L7_9HYPO</name>
<feature type="region of interest" description="Disordered" evidence="4">
    <location>
        <begin position="2080"/>
        <end position="2123"/>
    </location>
</feature>
<protein>
    <recommendedName>
        <fullName evidence="5">B30.2/SPRY domain-containing protein</fullName>
    </recommendedName>
</protein>
<feature type="region of interest" description="Disordered" evidence="4">
    <location>
        <begin position="962"/>
        <end position="1002"/>
    </location>
</feature>
<evidence type="ECO:0000256" key="4">
    <source>
        <dbReference type="SAM" id="MobiDB-lite"/>
    </source>
</evidence>
<feature type="repeat" description="ANK" evidence="3">
    <location>
        <begin position="803"/>
        <end position="835"/>
    </location>
</feature>
<dbReference type="InterPro" id="IPR001870">
    <property type="entry name" value="B30.2/SPRY"/>
</dbReference>
<reference evidence="6" key="1">
    <citation type="journal article" date="2020" name="bioRxiv">
        <title>Historical genomics reveals the evolutionary mechanisms behind multiple outbreaks of the host-specific coffee wilt pathogen Fusarium xylarioides.</title>
        <authorList>
            <person name="Peck D."/>
            <person name="Nowell R.W."/>
            <person name="Flood J."/>
            <person name="Ryan M.J."/>
            <person name="Barraclough T.G."/>
        </authorList>
    </citation>
    <scope>NUCLEOTIDE SEQUENCE</scope>
    <source>
        <strain evidence="6">IMI 127659i</strain>
    </source>
</reference>
<feature type="compositionally biased region" description="Polar residues" evidence="4">
    <location>
        <begin position="967"/>
        <end position="976"/>
    </location>
</feature>
<reference evidence="6" key="2">
    <citation type="submission" date="2020-10" db="EMBL/GenBank/DDBJ databases">
        <authorList>
            <person name="Peck L.D."/>
            <person name="Nowell R.W."/>
            <person name="Flood J."/>
            <person name="Ryan M.J."/>
            <person name="Barraclough T.G."/>
        </authorList>
    </citation>
    <scope>NUCLEOTIDE SEQUENCE</scope>
    <source>
        <strain evidence="6">IMI 127659i</strain>
    </source>
</reference>
<feature type="repeat" description="ANK" evidence="3">
    <location>
        <begin position="902"/>
        <end position="934"/>
    </location>
</feature>
<keyword evidence="7" id="KW-1185">Reference proteome</keyword>
<dbReference type="PROSITE" id="PS50297">
    <property type="entry name" value="ANK_REP_REGION"/>
    <property type="match status" value="12"/>
</dbReference>
<feature type="repeat" description="ANK" evidence="3">
    <location>
        <begin position="1653"/>
        <end position="1685"/>
    </location>
</feature>
<feature type="repeat" description="ANK" evidence="3">
    <location>
        <begin position="869"/>
        <end position="901"/>
    </location>
</feature>
<dbReference type="Gene3D" id="1.25.40.20">
    <property type="entry name" value="Ankyrin repeat-containing domain"/>
    <property type="match status" value="6"/>
</dbReference>
<feature type="repeat" description="ANK" evidence="3">
    <location>
        <begin position="1099"/>
        <end position="1131"/>
    </location>
</feature>
<feature type="compositionally biased region" description="Low complexity" evidence="4">
    <location>
        <begin position="2109"/>
        <end position="2123"/>
    </location>
</feature>
<feature type="repeat" description="ANK" evidence="3">
    <location>
        <begin position="836"/>
        <end position="868"/>
    </location>
</feature>
<feature type="repeat" description="ANK" evidence="3">
    <location>
        <begin position="1416"/>
        <end position="1451"/>
    </location>
</feature>
<proteinExistence type="predicted"/>
<dbReference type="InterPro" id="IPR002110">
    <property type="entry name" value="Ankyrin_rpt"/>
</dbReference>
<dbReference type="PROSITE" id="PS50188">
    <property type="entry name" value="B302_SPRY"/>
    <property type="match status" value="1"/>
</dbReference>
<feature type="domain" description="B30.2/SPRY" evidence="5">
    <location>
        <begin position="1874"/>
        <end position="2068"/>
    </location>
</feature>
<evidence type="ECO:0000256" key="3">
    <source>
        <dbReference type="PROSITE-ProRule" id="PRU00023"/>
    </source>
</evidence>
<feature type="repeat" description="ANK" evidence="3">
    <location>
        <begin position="1488"/>
        <end position="1517"/>
    </location>
</feature>
<feature type="repeat" description="ANK" evidence="3">
    <location>
        <begin position="1452"/>
        <end position="1484"/>
    </location>
</feature>
<dbReference type="InterPro" id="IPR056884">
    <property type="entry name" value="NPHP3-like_N"/>
</dbReference>
<dbReference type="InterPro" id="IPR013320">
    <property type="entry name" value="ConA-like_dom_sf"/>
</dbReference>
<dbReference type="PRINTS" id="PR01415">
    <property type="entry name" value="ANKYRIN"/>
</dbReference>
<evidence type="ECO:0000259" key="5">
    <source>
        <dbReference type="PROSITE" id="PS50188"/>
    </source>
</evidence>
<sequence length="2123" mass="232913">MDATYSRRFQLAIAHGIADSAASRLQVRNFCSARFPGARITDVPFLFEDVTWGTRGLVESAERFLQTVQRERCSLENGKTYENEPCVILCHELGGCLVKQALLLAARDDEYYDLSMHIALIIFSDTPEFKGGVSKSEIQVLQLLSGSELGSCSPAALLKELLLALDTLTWAYPGISSHYELCIRNESGNDSWSFAPGDEATEAISDRVNRVVDKSIRLLPRDIVQFMQTLSKVDKSNHQVPLHAPFIHSPWWNTEPHVYEAWKREDNSAPNILYLHGIPESSSATLASQLHLEMTKSFKKAIIITYSFQKQDLRTQTFEAFFTSLIRQILRTRSSLFRRVDSVAKQIQKEMVFSYEVLKSLLLSLLRACFDKPIVLVLSGGQDCSPGLMENLAGLVREYRSIATGGFKIAILAERIQAHRLEFGHDISCEIDLSGEEPFRVLHGAYVESRLGILVKSHPQLSHYNKDVIERLTTGRSLVQAGLTASLLESWRISSTDNATKNALESLPSTVDDLFMMTMRHCEKHSDICIRPLVQWILHAVRPPNIRQLSVVVALCSTENASMEELRLNLPSDLPKDIEELSNTLVGLFGTQVLPIYGVVGRELFEREGLSSHLIIVSKCLDYLEAIFDNLTIGDFSADDETWVDTIRGPVTELLVYAVKEWPQHYNLASTVCTTARDCVLDFLSKEKYLKLWFALYQRYTDFEVETYYELDSALKVACWFGLVDVAKKVIEQTKEDEDGATALRKALDLAAGNGQEDLVVLLLEAGASYEFGLCWASEGGFYDIVKTLLETDTDAINRVDRWDRTPFLLAALGGNEKIAAYLLDHGADPSRIAGFNLTALHLAVMTGQMAIVQRLLNADVDVNVETGGGNNALRLAAAGGFDQIVKLLLERETDVDGMNHDGMTALHLAVENGHASICKLLFGAGASVQITTPTRMSSLQIAAKEGFVDIVQWIFTSQRTREGMEPTSTQRSVAGNKNYDKQDKPASARLNDSTNQPSPLQLAAQNGNNEVVHELLKRMAHNTEQERSISLRLAAEAGFIEIVEEILKFGTVTAIRNVSGRTALHLATQKQHTAIVSRLSKLKSSQKVVFDINEKDQFHWTPLHYAALSGRYVTLLVLLDHGAKITDATSSYHTAFHIAAFNGHSFVLKELLRRLDGKKNSKQTERQIGKKALPFAKDKDGHTAFTLAVKRGHTDVMNTLLERTPSSSDKIAKLQGDQKNALNIAIKGLHLQAAGLLIENGWDVNDPVSKGDKPIHLAAAVGNVPLIELFIAKGAEVDAPGEEGKTPLHYAASGHPDAVEALLDSKLANINAVDSKGATPLWNAAYSGATSCVEVLLKHSPDLNAIDNSLGWTALHCAYDYPDITKLLLDAGADPTCGGTQAEPLLHLVSDEPTGLQSVQHYLKAKIDPNTRNARGLTAIHTASESIQTNRLDVIKLLTSHGADVTATGQDGQTALHLAANADHQEVVDYLLEIGTDVNQHSTCLGTPLMAAAKGAGAQIVKALLENGADVNATSDDFSYHTALQAAAWSKSKDVVQLLLEWKADVNLVGGEYGSALCAAASVGHEDISTLLLEAGADINYLGGPKGTPLECALRGGYISVARLCLDRNASLNLVSTGDRGTALVAAIHSESLEMVQDLLTLGADPNLGSEKGEVPIQAAIRKGHQDILNALLDRGGKLSFRDKYGRGAISNIIVYNSPGLLPCMWDREDVDFNETDAVKRTPLMLAVLLGVNIVQELHQNGAALDLQDQWGNTALAYAIICDYSSMVSELIECHASPFVRDSRQRDALYWACRGSSLDTFNEVYQEMSKLKAVPGIFQAALNAAVASGGSVMVGQLLGKATYSQKQFDTDGWSARHMALRYYRPELDEAITNAILESGQRPTDPLPAVRLPTKWHESDLSIALLRGEDPRTITVSKTVNPLRKDPPIGMVRADHAMWPQDHAVYYFEVTIADQGDDDKKRFAIGFCEETTSLGLHLGWESGSWGYHGDDGKTFSSAAGSPYGPTFGQGDVIGCGVNFDKKTAFYTRNGEIIGQAFFDIRGKLYPAMSLDIRQTNCAFSARFWDTDDIGNQDFMFKGPFNDPKTFQESERAVSEREAQHGSDSKSDDSTSVSSSEDSWFLDE</sequence>
<dbReference type="InterPro" id="IPR003877">
    <property type="entry name" value="SPRY_dom"/>
</dbReference>
<dbReference type="Pfam" id="PF12796">
    <property type="entry name" value="Ank_2"/>
    <property type="match status" value="6"/>
</dbReference>
<feature type="repeat" description="ANK" evidence="3">
    <location>
        <begin position="1284"/>
        <end position="1316"/>
    </location>
</feature>
<keyword evidence="2 3" id="KW-0040">ANK repeat</keyword>
<comment type="caution">
    <text evidence="6">The sequence shown here is derived from an EMBL/GenBank/DDBJ whole genome shotgun (WGS) entry which is preliminary data.</text>
</comment>
<feature type="repeat" description="ANK" evidence="3">
    <location>
        <begin position="1317"/>
        <end position="1349"/>
    </location>
</feature>
<dbReference type="Pfam" id="PF24883">
    <property type="entry name" value="NPHP3_N"/>
    <property type="match status" value="1"/>
</dbReference>
<feature type="repeat" description="ANK" evidence="3">
    <location>
        <begin position="1251"/>
        <end position="1283"/>
    </location>
</feature>
<dbReference type="Proteomes" id="UP000750502">
    <property type="component" value="Unassembled WGS sequence"/>
</dbReference>
<keyword evidence="1" id="KW-0677">Repeat</keyword>
<dbReference type="OrthoDB" id="4937852at2759"/>
<evidence type="ECO:0000256" key="1">
    <source>
        <dbReference type="ARBA" id="ARBA00022737"/>
    </source>
</evidence>